<dbReference type="EMBL" id="JBBXJM010000005">
    <property type="protein sequence ID" value="KAL1407560.1"/>
    <property type="molecule type" value="Genomic_DNA"/>
</dbReference>
<proteinExistence type="predicted"/>
<comment type="caution">
    <text evidence="2">The sequence shown here is derived from an EMBL/GenBank/DDBJ whole genome shotgun (WGS) entry which is preliminary data.</text>
</comment>
<dbReference type="RefSeq" id="XP_069207504.1">
    <property type="nucleotide sequence ID" value="XM_069355433.1"/>
</dbReference>
<gene>
    <name evidence="2" type="ORF">Q8F55_006993</name>
</gene>
<dbReference type="GeneID" id="95988036"/>
<feature type="compositionally biased region" description="Polar residues" evidence="1">
    <location>
        <begin position="34"/>
        <end position="61"/>
    </location>
</feature>
<reference evidence="2 3" key="1">
    <citation type="submission" date="2023-08" db="EMBL/GenBank/DDBJ databases">
        <title>Annotated Genome Sequence of Vanrija albida AlHP1.</title>
        <authorList>
            <person name="Herzog R."/>
        </authorList>
    </citation>
    <scope>NUCLEOTIDE SEQUENCE [LARGE SCALE GENOMIC DNA]</scope>
    <source>
        <strain evidence="2 3">AlHP1</strain>
    </source>
</reference>
<protein>
    <submittedName>
        <fullName evidence="2">Uncharacterized protein</fullName>
    </submittedName>
</protein>
<organism evidence="2 3">
    <name type="scientific">Vanrija albida</name>
    <dbReference type="NCBI Taxonomy" id="181172"/>
    <lineage>
        <taxon>Eukaryota</taxon>
        <taxon>Fungi</taxon>
        <taxon>Dikarya</taxon>
        <taxon>Basidiomycota</taxon>
        <taxon>Agaricomycotina</taxon>
        <taxon>Tremellomycetes</taxon>
        <taxon>Trichosporonales</taxon>
        <taxon>Trichosporonaceae</taxon>
        <taxon>Vanrija</taxon>
    </lineage>
</organism>
<feature type="region of interest" description="Disordered" evidence="1">
    <location>
        <begin position="198"/>
        <end position="218"/>
    </location>
</feature>
<dbReference type="Proteomes" id="UP001565368">
    <property type="component" value="Unassembled WGS sequence"/>
</dbReference>
<evidence type="ECO:0000313" key="2">
    <source>
        <dbReference type="EMBL" id="KAL1407560.1"/>
    </source>
</evidence>
<feature type="region of interest" description="Disordered" evidence="1">
    <location>
        <begin position="338"/>
        <end position="366"/>
    </location>
</feature>
<keyword evidence="3" id="KW-1185">Reference proteome</keyword>
<name>A0ABR3PYM3_9TREE</name>
<accession>A0ABR3PYM3</accession>
<sequence>MTDALSSSPPDDDRKSKHQHSKSQTSTGLRRLLSFSSDNPQPTTMPSFTTRGVQRSFSQSHAHGYTPQLGSGAQVVRTPQDAMSSMGQVNGVMPSYAPSRQPSMRQRDGHPQQQQQQQQQQPQPQTPSQPGSRRPSISQPMPLANAHVAASPRTDKRYVLTDPGAGARPTVSGRVDVDAAYAEHQGRRLTLRVSHSTLVDRPSPGTHHDDRSRLTQPSPTFNAAPAFNALLLAHTSRPNTNADSTVLVTLKFSYSLNPEPITQAVTVTFETLKPAGGLLLKFLENAIRPSSVGSLAGSGEGALDMTDGSSADESDFEFDEGMAEVLIESDEIPIRHGPLQLQRSKSVSSVTAPSPPTPSRVRSGYPPTAYPYSLPPIAQQPAMSLLPPLSALPAVLAHARRPRSMTCPGPAVGMITELTVLLQRDAGAWHAIASRLCSGSWPSLEGKRRRVEDECRWAGMEPLLAELLSIPSIAGPRGGYI</sequence>
<evidence type="ECO:0000256" key="1">
    <source>
        <dbReference type="SAM" id="MobiDB-lite"/>
    </source>
</evidence>
<evidence type="ECO:0000313" key="3">
    <source>
        <dbReference type="Proteomes" id="UP001565368"/>
    </source>
</evidence>
<feature type="compositionally biased region" description="Low complexity" evidence="1">
    <location>
        <begin position="343"/>
        <end position="352"/>
    </location>
</feature>
<feature type="region of interest" description="Disordered" evidence="1">
    <location>
        <begin position="1"/>
        <end position="171"/>
    </location>
</feature>
<feature type="compositionally biased region" description="Low complexity" evidence="1">
    <location>
        <begin position="111"/>
        <end position="130"/>
    </location>
</feature>